<dbReference type="Proteomes" id="UP000677228">
    <property type="component" value="Unassembled WGS sequence"/>
</dbReference>
<reference evidence="3" key="1">
    <citation type="submission" date="2021-02" db="EMBL/GenBank/DDBJ databases">
        <authorList>
            <person name="Nowell W R."/>
        </authorList>
    </citation>
    <scope>NUCLEOTIDE SEQUENCE</scope>
</reference>
<comment type="caution">
    <text evidence="3">The sequence shown here is derived from an EMBL/GenBank/DDBJ whole genome shotgun (WGS) entry which is preliminary data.</text>
</comment>
<evidence type="ECO:0000313" key="3">
    <source>
        <dbReference type="EMBL" id="CAF1669002.1"/>
    </source>
</evidence>
<dbReference type="GO" id="GO:0004653">
    <property type="term" value="F:polypeptide N-acetylgalactosaminyltransferase activity"/>
    <property type="evidence" value="ECO:0007669"/>
    <property type="project" value="TreeGrafter"/>
</dbReference>
<dbReference type="InterPro" id="IPR029044">
    <property type="entry name" value="Nucleotide-diphossugar_trans"/>
</dbReference>
<dbReference type="Gene3D" id="3.90.550.10">
    <property type="entry name" value="Spore Coat Polysaccharide Biosynthesis Protein SpsA, Chain A"/>
    <property type="match status" value="1"/>
</dbReference>
<dbReference type="EMBL" id="CAJNOK010073574">
    <property type="protein sequence ID" value="CAF1669002.1"/>
    <property type="molecule type" value="Genomic_DNA"/>
</dbReference>
<protein>
    <recommendedName>
        <fullName evidence="2">Glycosyltransferase 2-like domain-containing protein</fullName>
    </recommendedName>
</protein>
<dbReference type="GO" id="GO:0006493">
    <property type="term" value="P:protein O-linked glycosylation"/>
    <property type="evidence" value="ECO:0007669"/>
    <property type="project" value="TreeGrafter"/>
</dbReference>
<evidence type="ECO:0000256" key="1">
    <source>
        <dbReference type="ARBA" id="ARBA00023157"/>
    </source>
</evidence>
<dbReference type="Pfam" id="PF00535">
    <property type="entry name" value="Glycos_transf_2"/>
    <property type="match status" value="1"/>
</dbReference>
<sequence>CKARSVFESNLPNTSIIIVFHNEGNSTLLRTLVSIINRTPWKLIHEIILLDDASVDREYLHEPLEQFISTLPLNIKLFKNEKRLGLISSRVKGKI</sequence>
<feature type="non-terminal residue" evidence="3">
    <location>
        <position position="95"/>
    </location>
</feature>
<name>A0A8S2GAV0_9BILA</name>
<dbReference type="Proteomes" id="UP000682733">
    <property type="component" value="Unassembled WGS sequence"/>
</dbReference>
<evidence type="ECO:0000313" key="4">
    <source>
        <dbReference type="EMBL" id="CAF4539420.1"/>
    </source>
</evidence>
<dbReference type="SUPFAM" id="SSF53448">
    <property type="entry name" value="Nucleotide-diphospho-sugar transferases"/>
    <property type="match status" value="1"/>
</dbReference>
<evidence type="ECO:0000259" key="2">
    <source>
        <dbReference type="Pfam" id="PF00535"/>
    </source>
</evidence>
<dbReference type="EMBL" id="CAJOBA010106543">
    <property type="protein sequence ID" value="CAF4539420.1"/>
    <property type="molecule type" value="Genomic_DNA"/>
</dbReference>
<accession>A0A8S2GAV0</accession>
<evidence type="ECO:0000313" key="5">
    <source>
        <dbReference type="Proteomes" id="UP000677228"/>
    </source>
</evidence>
<dbReference type="AlphaFoldDB" id="A0A8S2GAV0"/>
<dbReference type="GO" id="GO:0005794">
    <property type="term" value="C:Golgi apparatus"/>
    <property type="evidence" value="ECO:0007669"/>
    <property type="project" value="TreeGrafter"/>
</dbReference>
<dbReference type="PANTHER" id="PTHR11675:SF126">
    <property type="entry name" value="RICIN B LECTIN DOMAIN-CONTAINING PROTEIN"/>
    <property type="match status" value="1"/>
</dbReference>
<organism evidence="3 5">
    <name type="scientific">Didymodactylos carnosus</name>
    <dbReference type="NCBI Taxonomy" id="1234261"/>
    <lineage>
        <taxon>Eukaryota</taxon>
        <taxon>Metazoa</taxon>
        <taxon>Spiralia</taxon>
        <taxon>Gnathifera</taxon>
        <taxon>Rotifera</taxon>
        <taxon>Eurotatoria</taxon>
        <taxon>Bdelloidea</taxon>
        <taxon>Philodinida</taxon>
        <taxon>Philodinidae</taxon>
        <taxon>Didymodactylos</taxon>
    </lineage>
</organism>
<dbReference type="PANTHER" id="PTHR11675">
    <property type="entry name" value="N-ACETYLGALACTOSAMINYLTRANSFERASE"/>
    <property type="match status" value="1"/>
</dbReference>
<gene>
    <name evidence="3" type="ORF">OVA965_LOCUS45626</name>
    <name evidence="4" type="ORF">TMI583_LOCUS49301</name>
</gene>
<keyword evidence="1" id="KW-1015">Disulfide bond</keyword>
<dbReference type="InterPro" id="IPR001173">
    <property type="entry name" value="Glyco_trans_2-like"/>
</dbReference>
<proteinExistence type="predicted"/>
<feature type="domain" description="Glycosyltransferase 2-like" evidence="2">
    <location>
        <begin position="15"/>
        <end position="93"/>
    </location>
</feature>